<proteinExistence type="predicted"/>
<accession>A0A090SUM6</accession>
<evidence type="ECO:0000313" key="2">
    <source>
        <dbReference type="EMBL" id="GAL23012.1"/>
    </source>
</evidence>
<feature type="region of interest" description="Disordered" evidence="1">
    <location>
        <begin position="195"/>
        <end position="219"/>
    </location>
</feature>
<gene>
    <name evidence="2" type="ORF">JCM19235_1313</name>
</gene>
<sequence length="219" mass="25846">MPYDKSYAPEPDRTEIQRKWRDKKREFRSKHQVVFNLNEMEIAIIDAIASQLYEDFPHNPPREVANKHVGRQAAIERLIHNWYGKCSDEEEGLVMEMCDRRLANGEFFRKEATWRRCKNPKRGLDKEIEKPVTPWKRNPGPMETADLFRMVSETAPMNSKRWFENYIEGSVFAAKDIDDANEWIQEQCRVWGTDTDPFYDDLGPTAVPYNPQQEQSQSD</sequence>
<organism evidence="2 3">
    <name type="scientific">Vibrio maritimus</name>
    <dbReference type="NCBI Taxonomy" id="990268"/>
    <lineage>
        <taxon>Bacteria</taxon>
        <taxon>Pseudomonadati</taxon>
        <taxon>Pseudomonadota</taxon>
        <taxon>Gammaproteobacteria</taxon>
        <taxon>Vibrionales</taxon>
        <taxon>Vibrionaceae</taxon>
        <taxon>Vibrio</taxon>
    </lineage>
</organism>
<protein>
    <submittedName>
        <fullName evidence="2">Uncharacterized protein</fullName>
    </submittedName>
</protein>
<evidence type="ECO:0000313" key="3">
    <source>
        <dbReference type="Proteomes" id="UP000029228"/>
    </source>
</evidence>
<comment type="caution">
    <text evidence="2">The sequence shown here is derived from an EMBL/GenBank/DDBJ whole genome shotgun (WGS) entry which is preliminary data.</text>
</comment>
<feature type="compositionally biased region" description="Polar residues" evidence="1">
    <location>
        <begin position="210"/>
        <end position="219"/>
    </location>
</feature>
<dbReference type="EMBL" id="BBMR01000017">
    <property type="protein sequence ID" value="GAL23012.1"/>
    <property type="molecule type" value="Genomic_DNA"/>
</dbReference>
<name>A0A090SUM6_9VIBR</name>
<dbReference type="STRING" id="990268.JCM19235_1313"/>
<evidence type="ECO:0000256" key="1">
    <source>
        <dbReference type="SAM" id="MobiDB-lite"/>
    </source>
</evidence>
<keyword evidence="3" id="KW-1185">Reference proteome</keyword>
<reference evidence="2 3" key="1">
    <citation type="submission" date="2014-09" db="EMBL/GenBank/DDBJ databases">
        <title>Vibrio maritimus JCM 19235. (C45) whole genome shotgun sequence.</title>
        <authorList>
            <person name="Sawabe T."/>
            <person name="Meirelles P."/>
            <person name="Nakanishi M."/>
            <person name="Sayaka M."/>
            <person name="Hattori M."/>
            <person name="Ohkuma M."/>
        </authorList>
    </citation>
    <scope>NUCLEOTIDE SEQUENCE [LARGE SCALE GENOMIC DNA]</scope>
    <source>
        <strain evidence="3">JCM19235</strain>
    </source>
</reference>
<dbReference type="AlphaFoldDB" id="A0A090SUM6"/>
<dbReference type="Proteomes" id="UP000029228">
    <property type="component" value="Unassembled WGS sequence"/>
</dbReference>